<name>A0AAW3EJQ7_9GAMM</name>
<proteinExistence type="predicted"/>
<evidence type="ECO:0000313" key="1">
    <source>
        <dbReference type="EMBL" id="KFX08471.1"/>
    </source>
</evidence>
<evidence type="ECO:0000313" key="4">
    <source>
        <dbReference type="Proteomes" id="UP000029436"/>
    </source>
</evidence>
<reference evidence="3 4" key="1">
    <citation type="submission" date="2014-08" db="EMBL/GenBank/DDBJ databases">
        <title>Genome sequences of NCPPB Pectobacterium isolates.</title>
        <authorList>
            <person name="Glover R.H."/>
            <person name="Sapp M."/>
            <person name="Elphinstone J."/>
        </authorList>
    </citation>
    <scope>NUCLEOTIDE SEQUENCE [LARGE SCALE GENOMIC DNA]</scope>
    <source>
        <strain evidence="1 3">NCPPB 3701</strain>
        <strain evidence="2 4">NCPPB3702</strain>
    </source>
</reference>
<dbReference type="EMBL" id="JQOH01000004">
    <property type="protein sequence ID" value="KGA28498.1"/>
    <property type="molecule type" value="Genomic_DNA"/>
</dbReference>
<dbReference type="EMBL" id="JQHP01000003">
    <property type="protein sequence ID" value="KFX08471.1"/>
    <property type="molecule type" value="Genomic_DNA"/>
</dbReference>
<dbReference type="Proteomes" id="UP000029257">
    <property type="component" value="Unassembled WGS sequence"/>
</dbReference>
<dbReference type="RefSeq" id="WP_005971467.1">
    <property type="nucleotide sequence ID" value="NZ_JQHP01000003.1"/>
</dbReference>
<comment type="caution">
    <text evidence="1">The sequence shown here is derived from an EMBL/GenBank/DDBJ whole genome shotgun (WGS) entry which is preliminary data.</text>
</comment>
<organism evidence="1 3">
    <name type="scientific">Pectobacterium wasabiae</name>
    <dbReference type="NCBI Taxonomy" id="55208"/>
    <lineage>
        <taxon>Bacteria</taxon>
        <taxon>Pseudomonadati</taxon>
        <taxon>Pseudomonadota</taxon>
        <taxon>Gammaproteobacteria</taxon>
        <taxon>Enterobacterales</taxon>
        <taxon>Pectobacteriaceae</taxon>
        <taxon>Pectobacterium</taxon>
    </lineage>
</organism>
<evidence type="ECO:0000313" key="2">
    <source>
        <dbReference type="EMBL" id="KGA28498.1"/>
    </source>
</evidence>
<sequence>MKLSDFCLSIYKEQDRVNQNGIAPVQGEINAMIQLIYKEYNNGLRQYAAPYRADEVVSFCMSENEQFDEKNLADLIALVFDAITENNRNPMLWGDTVSIQAEIAHTFTVLIHGSEGEVLPNGTGPLSKGFTSYDAIKEAFIKELEKKPFNLF</sequence>
<dbReference type="Proteomes" id="UP000029436">
    <property type="component" value="Unassembled WGS sequence"/>
</dbReference>
<gene>
    <name evidence="1" type="ORF">JV38_06995</name>
    <name evidence="2" type="ORF">KU73_10715</name>
</gene>
<accession>A0AAW3EJQ7</accession>
<dbReference type="AlphaFoldDB" id="A0AAW3EJQ7"/>
<protein>
    <submittedName>
        <fullName evidence="1">Uncharacterized protein</fullName>
    </submittedName>
</protein>
<keyword evidence="4" id="KW-1185">Reference proteome</keyword>
<evidence type="ECO:0000313" key="3">
    <source>
        <dbReference type="Proteomes" id="UP000029257"/>
    </source>
</evidence>